<sequence length="42" mass="5074">MKRNGGTLLFNLYLVCLNRDLLWFVREIHVQSLINTQVKIWQ</sequence>
<accession>A0A0E9TIT5</accession>
<dbReference type="AlphaFoldDB" id="A0A0E9TIT5"/>
<reference evidence="1" key="1">
    <citation type="submission" date="2014-11" db="EMBL/GenBank/DDBJ databases">
        <authorList>
            <person name="Amaro Gonzalez C."/>
        </authorList>
    </citation>
    <scope>NUCLEOTIDE SEQUENCE</scope>
</reference>
<reference evidence="1" key="2">
    <citation type="journal article" date="2015" name="Fish Shellfish Immunol.">
        <title>Early steps in the European eel (Anguilla anguilla)-Vibrio vulnificus interaction in the gills: Role of the RtxA13 toxin.</title>
        <authorList>
            <person name="Callol A."/>
            <person name="Pajuelo D."/>
            <person name="Ebbesson L."/>
            <person name="Teles M."/>
            <person name="MacKenzie S."/>
            <person name="Amaro C."/>
        </authorList>
    </citation>
    <scope>NUCLEOTIDE SEQUENCE</scope>
</reference>
<protein>
    <submittedName>
        <fullName evidence="1">Uncharacterized protein</fullName>
    </submittedName>
</protein>
<organism evidence="1">
    <name type="scientific">Anguilla anguilla</name>
    <name type="common">European freshwater eel</name>
    <name type="synonym">Muraena anguilla</name>
    <dbReference type="NCBI Taxonomy" id="7936"/>
    <lineage>
        <taxon>Eukaryota</taxon>
        <taxon>Metazoa</taxon>
        <taxon>Chordata</taxon>
        <taxon>Craniata</taxon>
        <taxon>Vertebrata</taxon>
        <taxon>Euteleostomi</taxon>
        <taxon>Actinopterygii</taxon>
        <taxon>Neopterygii</taxon>
        <taxon>Teleostei</taxon>
        <taxon>Anguilliformes</taxon>
        <taxon>Anguillidae</taxon>
        <taxon>Anguilla</taxon>
    </lineage>
</organism>
<name>A0A0E9TIT5_ANGAN</name>
<dbReference type="EMBL" id="GBXM01055934">
    <property type="protein sequence ID" value="JAH52643.1"/>
    <property type="molecule type" value="Transcribed_RNA"/>
</dbReference>
<evidence type="ECO:0000313" key="1">
    <source>
        <dbReference type="EMBL" id="JAH52643.1"/>
    </source>
</evidence>
<proteinExistence type="predicted"/>